<evidence type="ECO:0000313" key="2">
    <source>
        <dbReference type="EMBL" id="MPN35257.1"/>
    </source>
</evidence>
<keyword evidence="1" id="KW-0472">Membrane</keyword>
<name>A0A645H897_9ZZZZ</name>
<comment type="caution">
    <text evidence="2">The sequence shown here is derived from an EMBL/GenBank/DDBJ whole genome shotgun (WGS) entry which is preliminary data.</text>
</comment>
<gene>
    <name evidence="2" type="ORF">SDC9_182754</name>
</gene>
<protein>
    <submittedName>
        <fullName evidence="2">Uncharacterized protein</fullName>
    </submittedName>
</protein>
<organism evidence="2">
    <name type="scientific">bioreactor metagenome</name>
    <dbReference type="NCBI Taxonomy" id="1076179"/>
    <lineage>
        <taxon>unclassified sequences</taxon>
        <taxon>metagenomes</taxon>
        <taxon>ecological metagenomes</taxon>
    </lineage>
</organism>
<dbReference type="AlphaFoldDB" id="A0A645H897"/>
<feature type="transmembrane region" description="Helical" evidence="1">
    <location>
        <begin position="6"/>
        <end position="25"/>
    </location>
</feature>
<evidence type="ECO:0000256" key="1">
    <source>
        <dbReference type="SAM" id="Phobius"/>
    </source>
</evidence>
<reference evidence="2" key="1">
    <citation type="submission" date="2019-08" db="EMBL/GenBank/DDBJ databases">
        <authorList>
            <person name="Kucharzyk K."/>
            <person name="Murdoch R.W."/>
            <person name="Higgins S."/>
            <person name="Loffler F."/>
        </authorList>
    </citation>
    <scope>NUCLEOTIDE SEQUENCE</scope>
</reference>
<accession>A0A645H897</accession>
<dbReference type="EMBL" id="VSSQ01088720">
    <property type="protein sequence ID" value="MPN35257.1"/>
    <property type="molecule type" value="Genomic_DNA"/>
</dbReference>
<keyword evidence="1" id="KW-1133">Transmembrane helix</keyword>
<proteinExistence type="predicted"/>
<sequence>MFIQLYIYVSMFEGGFFIIVLLKTFEKNHKEQIIRYPRQIFVTRESINNMGSL</sequence>
<keyword evidence="1" id="KW-0812">Transmembrane</keyword>